<evidence type="ECO:0000313" key="9">
    <source>
        <dbReference type="Proteomes" id="UP000283269"/>
    </source>
</evidence>
<name>A0A409XJ12_PSICY</name>
<dbReference type="GO" id="GO:0046872">
    <property type="term" value="F:metal ion binding"/>
    <property type="evidence" value="ECO:0007669"/>
    <property type="project" value="UniProtKB-KW"/>
</dbReference>
<accession>A0A409XJ12</accession>
<dbReference type="InParanoid" id="A0A409XJ12"/>
<dbReference type="CDD" id="cd03426">
    <property type="entry name" value="NUDIX_CoAse_Nudt7"/>
    <property type="match status" value="1"/>
</dbReference>
<dbReference type="OrthoDB" id="206213at2759"/>
<comment type="caution">
    <text evidence="8">The sequence shown here is derived from an EMBL/GenBank/DDBJ whole genome shotgun (WGS) entry which is preliminary data.</text>
</comment>
<dbReference type="PANTHER" id="PTHR12992">
    <property type="entry name" value="NUDIX HYDROLASE"/>
    <property type="match status" value="1"/>
</dbReference>
<dbReference type="AlphaFoldDB" id="A0A409XJ12"/>
<sequence length="273" mass="29701">MSFRQSHSLAATSLMTTSLISLTKPITPNTLKIIRNILKSNSYAGNVPITGTTPKSRNAAVLIPFCNVGGEPGILLEVRAKALRSHSGEISFPGGRIDETDESLVHGALRETHEELGIDPGRIEVLGEIGPSEMNLRGDMRVWPFVGFVHSSDEGEITGDQPFPSLDLEVLREQASPAEVATAIHLPLKRFVSSRQVRRSMFRSSEPYWAIDVTDIVKPLLGVDAVAGKTAEEDVKDEVGPGVGGRIEVWGLTGWYLSLLMKALKVEYIDSKS</sequence>
<proteinExistence type="predicted"/>
<evidence type="ECO:0000256" key="4">
    <source>
        <dbReference type="ARBA" id="ARBA00022801"/>
    </source>
</evidence>
<dbReference type="PANTHER" id="PTHR12992:SF24">
    <property type="entry name" value="PEROXISOMAL COENZYME A DIPHOSPHATASE NUDT7"/>
    <property type="match status" value="1"/>
</dbReference>
<dbReference type="GO" id="GO:0010945">
    <property type="term" value="F:coenzyme A diphosphatase activity"/>
    <property type="evidence" value="ECO:0007669"/>
    <property type="project" value="InterPro"/>
</dbReference>
<protein>
    <recommendedName>
        <fullName evidence="7">Nudix hydrolase domain-containing protein</fullName>
    </recommendedName>
</protein>
<dbReference type="InterPro" id="IPR015797">
    <property type="entry name" value="NUDIX_hydrolase-like_dom_sf"/>
</dbReference>
<dbReference type="EMBL" id="NHYD01001548">
    <property type="protein sequence ID" value="PPQ90763.1"/>
    <property type="molecule type" value="Genomic_DNA"/>
</dbReference>
<gene>
    <name evidence="8" type="ORF">CVT25_010152</name>
</gene>
<dbReference type="FunCoup" id="A0A409XJ12">
    <property type="interactions" value="16"/>
</dbReference>
<keyword evidence="6" id="KW-0464">Manganese</keyword>
<dbReference type="STRING" id="93625.A0A409XJ12"/>
<evidence type="ECO:0000313" key="8">
    <source>
        <dbReference type="EMBL" id="PPQ90763.1"/>
    </source>
</evidence>
<dbReference type="GO" id="GO:0015938">
    <property type="term" value="P:coenzyme A catabolic process"/>
    <property type="evidence" value="ECO:0007669"/>
    <property type="project" value="TreeGrafter"/>
</dbReference>
<keyword evidence="4" id="KW-0378">Hydrolase</keyword>
<evidence type="ECO:0000256" key="5">
    <source>
        <dbReference type="ARBA" id="ARBA00022842"/>
    </source>
</evidence>
<dbReference type="Gene3D" id="3.90.79.10">
    <property type="entry name" value="Nucleoside Triphosphate Pyrophosphohydrolase"/>
    <property type="match status" value="1"/>
</dbReference>
<keyword evidence="3" id="KW-0479">Metal-binding</keyword>
<dbReference type="InterPro" id="IPR045121">
    <property type="entry name" value="CoAse"/>
</dbReference>
<dbReference type="Proteomes" id="UP000283269">
    <property type="component" value="Unassembled WGS sequence"/>
</dbReference>
<evidence type="ECO:0000256" key="2">
    <source>
        <dbReference type="ARBA" id="ARBA00001946"/>
    </source>
</evidence>
<evidence type="ECO:0000256" key="3">
    <source>
        <dbReference type="ARBA" id="ARBA00022723"/>
    </source>
</evidence>
<evidence type="ECO:0000256" key="1">
    <source>
        <dbReference type="ARBA" id="ARBA00001936"/>
    </source>
</evidence>
<keyword evidence="5" id="KW-0460">Magnesium</keyword>
<reference evidence="8 9" key="1">
    <citation type="journal article" date="2018" name="Evol. Lett.">
        <title>Horizontal gene cluster transfer increased hallucinogenic mushroom diversity.</title>
        <authorList>
            <person name="Reynolds H.T."/>
            <person name="Vijayakumar V."/>
            <person name="Gluck-Thaler E."/>
            <person name="Korotkin H.B."/>
            <person name="Matheny P.B."/>
            <person name="Slot J.C."/>
        </authorList>
    </citation>
    <scope>NUCLEOTIDE SEQUENCE [LARGE SCALE GENOMIC DNA]</scope>
    <source>
        <strain evidence="8 9">2631</strain>
    </source>
</reference>
<dbReference type="Pfam" id="PF00293">
    <property type="entry name" value="NUDIX"/>
    <property type="match status" value="1"/>
</dbReference>
<feature type="domain" description="Nudix hydrolase" evidence="7">
    <location>
        <begin position="56"/>
        <end position="188"/>
    </location>
</feature>
<dbReference type="SUPFAM" id="SSF55811">
    <property type="entry name" value="Nudix"/>
    <property type="match status" value="1"/>
</dbReference>
<keyword evidence="9" id="KW-1185">Reference proteome</keyword>
<comment type="cofactor">
    <cofactor evidence="2">
        <name>Mg(2+)</name>
        <dbReference type="ChEBI" id="CHEBI:18420"/>
    </cofactor>
</comment>
<dbReference type="InterPro" id="IPR000086">
    <property type="entry name" value="NUDIX_hydrolase_dom"/>
</dbReference>
<comment type="cofactor">
    <cofactor evidence="1">
        <name>Mn(2+)</name>
        <dbReference type="ChEBI" id="CHEBI:29035"/>
    </cofactor>
</comment>
<organism evidence="8 9">
    <name type="scientific">Psilocybe cyanescens</name>
    <dbReference type="NCBI Taxonomy" id="93625"/>
    <lineage>
        <taxon>Eukaryota</taxon>
        <taxon>Fungi</taxon>
        <taxon>Dikarya</taxon>
        <taxon>Basidiomycota</taxon>
        <taxon>Agaricomycotina</taxon>
        <taxon>Agaricomycetes</taxon>
        <taxon>Agaricomycetidae</taxon>
        <taxon>Agaricales</taxon>
        <taxon>Agaricineae</taxon>
        <taxon>Strophariaceae</taxon>
        <taxon>Psilocybe</taxon>
    </lineage>
</organism>
<evidence type="ECO:0000259" key="7">
    <source>
        <dbReference type="PROSITE" id="PS51462"/>
    </source>
</evidence>
<evidence type="ECO:0000256" key="6">
    <source>
        <dbReference type="ARBA" id="ARBA00023211"/>
    </source>
</evidence>
<dbReference type="PROSITE" id="PS51462">
    <property type="entry name" value="NUDIX"/>
    <property type="match status" value="1"/>
</dbReference>